<dbReference type="NCBIfam" id="TIGR01140">
    <property type="entry name" value="L_thr_O3P_dcar"/>
    <property type="match status" value="1"/>
</dbReference>
<comment type="catalytic activity">
    <reaction evidence="6">
        <text>O-phospho-L-threonine + H(+) = (R)-1-aminopropan-2-yl phosphate + CO2</text>
        <dbReference type="Rhea" id="RHEA:11492"/>
        <dbReference type="ChEBI" id="CHEBI:15378"/>
        <dbReference type="ChEBI" id="CHEBI:16526"/>
        <dbReference type="ChEBI" id="CHEBI:58563"/>
        <dbReference type="ChEBI" id="CHEBI:58675"/>
        <dbReference type="EC" id="4.1.1.81"/>
    </reaction>
</comment>
<dbReference type="Gene3D" id="3.90.1150.10">
    <property type="entry name" value="Aspartate Aminotransferase, domain 1"/>
    <property type="match status" value="1"/>
</dbReference>
<name>A0ABZ2N7T1_9BACI</name>
<dbReference type="InterPro" id="IPR015421">
    <property type="entry name" value="PyrdxlP-dep_Trfase_major"/>
</dbReference>
<evidence type="ECO:0000259" key="7">
    <source>
        <dbReference type="Pfam" id="PF00155"/>
    </source>
</evidence>
<feature type="domain" description="Aminotransferase class I/classII large" evidence="7">
    <location>
        <begin position="24"/>
        <end position="345"/>
    </location>
</feature>
<gene>
    <name evidence="8" type="primary">cobD</name>
    <name evidence="8" type="ORF">WDJ61_03825</name>
</gene>
<evidence type="ECO:0000313" key="9">
    <source>
        <dbReference type="Proteomes" id="UP001387364"/>
    </source>
</evidence>
<proteinExistence type="predicted"/>
<evidence type="ECO:0000313" key="8">
    <source>
        <dbReference type="EMBL" id="WXB93789.1"/>
    </source>
</evidence>
<dbReference type="InterPro" id="IPR004839">
    <property type="entry name" value="Aminotransferase_I/II_large"/>
</dbReference>
<dbReference type="Pfam" id="PF00155">
    <property type="entry name" value="Aminotran_1_2"/>
    <property type="match status" value="1"/>
</dbReference>
<dbReference type="GO" id="GO:0048472">
    <property type="term" value="F:threonine-phosphate decarboxylase activity"/>
    <property type="evidence" value="ECO:0007669"/>
    <property type="project" value="UniProtKB-EC"/>
</dbReference>
<dbReference type="EC" id="4.1.1.81" evidence="3"/>
<dbReference type="Proteomes" id="UP001387364">
    <property type="component" value="Chromosome"/>
</dbReference>
<dbReference type="SUPFAM" id="SSF53383">
    <property type="entry name" value="PLP-dependent transferases"/>
    <property type="match status" value="1"/>
</dbReference>
<comment type="function">
    <text evidence="1">Decarboxylates L-threonine-O-3-phosphate to yield (R)-1-amino-2-propanol O-2-phosphate, the precursor for the linkage between the nucleotide loop and the corrin ring in cobalamin.</text>
</comment>
<keyword evidence="4" id="KW-0169">Cobalamin biosynthesis</keyword>
<dbReference type="InterPro" id="IPR015424">
    <property type="entry name" value="PyrdxlP-dep_Trfase"/>
</dbReference>
<evidence type="ECO:0000256" key="5">
    <source>
        <dbReference type="ARBA" id="ARBA00029996"/>
    </source>
</evidence>
<dbReference type="PROSITE" id="PS00105">
    <property type="entry name" value="AA_TRANSFER_CLASS_1"/>
    <property type="match status" value="1"/>
</dbReference>
<evidence type="ECO:0000256" key="2">
    <source>
        <dbReference type="ARBA" id="ARBA00004953"/>
    </source>
</evidence>
<keyword evidence="8" id="KW-0456">Lyase</keyword>
<dbReference type="InterPro" id="IPR005860">
    <property type="entry name" value="CobD"/>
</dbReference>
<evidence type="ECO:0000256" key="4">
    <source>
        <dbReference type="ARBA" id="ARBA00022573"/>
    </source>
</evidence>
<dbReference type="Gene3D" id="3.40.640.10">
    <property type="entry name" value="Type I PLP-dependent aspartate aminotransferase-like (Major domain)"/>
    <property type="match status" value="1"/>
</dbReference>
<organism evidence="8 9">
    <name type="scientific">Bacillus kandeliae</name>
    <dbReference type="NCBI Taxonomy" id="3129297"/>
    <lineage>
        <taxon>Bacteria</taxon>
        <taxon>Bacillati</taxon>
        <taxon>Bacillota</taxon>
        <taxon>Bacilli</taxon>
        <taxon>Bacillales</taxon>
        <taxon>Bacillaceae</taxon>
        <taxon>Bacillus</taxon>
    </lineage>
</organism>
<dbReference type="InterPro" id="IPR015422">
    <property type="entry name" value="PyrdxlP-dep_Trfase_small"/>
</dbReference>
<accession>A0ABZ2N7T1</accession>
<evidence type="ECO:0000256" key="1">
    <source>
        <dbReference type="ARBA" id="ARBA00003444"/>
    </source>
</evidence>
<dbReference type="EMBL" id="CP147404">
    <property type="protein sequence ID" value="WXB93789.1"/>
    <property type="molecule type" value="Genomic_DNA"/>
</dbReference>
<evidence type="ECO:0000256" key="3">
    <source>
        <dbReference type="ARBA" id="ARBA00012285"/>
    </source>
</evidence>
<dbReference type="InterPro" id="IPR004838">
    <property type="entry name" value="NHTrfase_class1_PyrdxlP-BS"/>
</dbReference>
<dbReference type="CDD" id="cd00609">
    <property type="entry name" value="AAT_like"/>
    <property type="match status" value="1"/>
</dbReference>
<reference evidence="8 9" key="1">
    <citation type="submission" date="2024-02" db="EMBL/GenBank/DDBJ databases">
        <title>Seven novel Bacillus-like species.</title>
        <authorList>
            <person name="Liu G."/>
        </authorList>
    </citation>
    <scope>NUCLEOTIDE SEQUENCE [LARGE SCALE GENOMIC DNA]</scope>
    <source>
        <strain evidence="8 9">FJAT-52991</strain>
    </source>
</reference>
<keyword evidence="9" id="KW-1185">Reference proteome</keyword>
<dbReference type="PANTHER" id="PTHR42885">
    <property type="entry name" value="HISTIDINOL-PHOSPHATE AMINOTRANSFERASE-RELATED"/>
    <property type="match status" value="1"/>
</dbReference>
<evidence type="ECO:0000256" key="6">
    <source>
        <dbReference type="ARBA" id="ARBA00048531"/>
    </source>
</evidence>
<dbReference type="RefSeq" id="WP_338753287.1">
    <property type="nucleotide sequence ID" value="NZ_CP147404.1"/>
</dbReference>
<sequence>MNLPAHGANPAHLYEKINLAQPAQIFDFSVNTNPYGSPPSLKEKWNEWFGAVSDYPDPEGRSLTQLLARQNDVMPDQVLLGNGAAEVIQFLGQLIQGKRVVIVQPAFSEYETACRAYGCEVDFVSIDEGVESIVEVAKEAAALFICTPNNPTGLLFQSDDLLHILDQLQGSSCLVIIDEAFYDFAGSFTYATYLSNYPQLVILRSLTKMYAIAGLRIGYALASETIIKRLARFRPQWNVNALALLAAETALLDSTFVQTSRQWIQEEREQMFEFLEKTGFHFTRSSVNFYLLRDPNLSDQRPLLEFLLKKGFVLRHTYNYPTLNGRWLRAAVKTKEENDQLKEALLAWKQHN</sequence>
<protein>
    <recommendedName>
        <fullName evidence="3">threonine-phosphate decarboxylase</fullName>
        <ecNumber evidence="3">4.1.1.81</ecNumber>
    </recommendedName>
    <alternativeName>
        <fullName evidence="5">L-threonine-O-3-phosphate decarboxylase</fullName>
    </alternativeName>
</protein>
<comment type="pathway">
    <text evidence="2">Cofactor biosynthesis; adenosylcobalamin biosynthesis.</text>
</comment>